<comment type="caution">
    <text evidence="4">The sequence shown here is derived from an EMBL/GenBank/DDBJ whole genome shotgun (WGS) entry which is preliminary data.</text>
</comment>
<dbReference type="InterPro" id="IPR036390">
    <property type="entry name" value="WH_DNA-bd_sf"/>
</dbReference>
<accession>A0A371IMS1</accession>
<keyword evidence="3" id="KW-0119">Carbohydrate metabolism</keyword>
<reference evidence="4 5" key="1">
    <citation type="journal article" date="2016" name="Genome Announc.">
        <title>Draft Genome Sequence of Criibacterium bergeronii gen. nov., sp. nov., Strain CCRI-22567T, Isolated from a Vaginal Sample from a Woman with Bacterial Vaginosis.</title>
        <authorList>
            <person name="Maheux A.F."/>
            <person name="Berube E."/>
            <person name="Boudreau D.K."/>
            <person name="Raymond F."/>
            <person name="Corbeil J."/>
            <person name="Roy P.H."/>
            <person name="Boissinot M."/>
            <person name="Omar R.F."/>
        </authorList>
    </citation>
    <scope>NUCLEOTIDE SEQUENCE [LARGE SCALE GENOMIC DNA]</scope>
    <source>
        <strain evidence="4 5">CCRI-22567</strain>
    </source>
</reference>
<evidence type="ECO:0000256" key="1">
    <source>
        <dbReference type="ARBA" id="ARBA00002486"/>
    </source>
</evidence>
<dbReference type="InterPro" id="IPR000600">
    <property type="entry name" value="ROK"/>
</dbReference>
<dbReference type="Gene3D" id="1.10.10.10">
    <property type="entry name" value="Winged helix-like DNA-binding domain superfamily/Winged helix DNA-binding domain"/>
    <property type="match status" value="1"/>
</dbReference>
<comment type="function">
    <text evidence="1">Transcriptional repressor of xylose-utilizing enzymes.</text>
</comment>
<dbReference type="PANTHER" id="PTHR18964">
    <property type="entry name" value="ROK (REPRESSOR, ORF, KINASE) FAMILY"/>
    <property type="match status" value="1"/>
</dbReference>
<sequence length="396" mass="44710">MDYKRGKNIFDLQSMNRSLILNIIRKYQNVSRAQIAKKTGLKPSTVTNIVNDLIEDTLVVEKGYVDNGVGRKSIQLSLNTQLYRILAVRLTRHHILFGIFDLNLNDYEIIKYRIDLDNDPFAILEELKLKIKATFEKYQNYKYIGIGVSVPGPFIKGEKNLIYLSNFSKWREIDIQEYLRKCFNLPVRMVHDAKAGALCEWWLDTPFLDKGSLIYLAAGQGIGAGLIVDGEVLNGSLGILGEIGHTSINFDGKKCKCGNVGCLETYASTIAILDRKDELLKNGKYKNTPLTLNSNIDDYFNALLSKDRLAERIFKEAVGYLAVGIVNIINSYNPDIIIIGDEYSKAGDKLLKLLSPLIKDRVIQEVFEKTQIRISKFKMDSALIGAAAYFLDNTEN</sequence>
<evidence type="ECO:0000256" key="2">
    <source>
        <dbReference type="ARBA" id="ARBA00006479"/>
    </source>
</evidence>
<dbReference type="Pfam" id="PF00480">
    <property type="entry name" value="ROK"/>
    <property type="match status" value="1"/>
</dbReference>
<dbReference type="Gene3D" id="3.30.420.40">
    <property type="match status" value="2"/>
</dbReference>
<gene>
    <name evidence="4" type="ORF">BBG48_002680</name>
</gene>
<evidence type="ECO:0000313" key="4">
    <source>
        <dbReference type="EMBL" id="RDY21750.1"/>
    </source>
</evidence>
<dbReference type="GO" id="GO:0042732">
    <property type="term" value="P:D-xylose metabolic process"/>
    <property type="evidence" value="ECO:0007669"/>
    <property type="project" value="UniProtKB-KW"/>
</dbReference>
<dbReference type="Pfam" id="PF13412">
    <property type="entry name" value="HTH_24"/>
    <property type="match status" value="1"/>
</dbReference>
<keyword evidence="3" id="KW-0859">Xylose metabolism</keyword>
<dbReference type="STRING" id="1871336.BBG48_02515"/>
<dbReference type="InterPro" id="IPR036388">
    <property type="entry name" value="WH-like_DNA-bd_sf"/>
</dbReference>
<dbReference type="SUPFAM" id="SSF46785">
    <property type="entry name" value="Winged helix' DNA-binding domain"/>
    <property type="match status" value="1"/>
</dbReference>
<proteinExistence type="inferred from homology"/>
<dbReference type="EMBL" id="MBEW02000004">
    <property type="protein sequence ID" value="RDY21750.1"/>
    <property type="molecule type" value="Genomic_DNA"/>
</dbReference>
<dbReference type="SUPFAM" id="SSF53067">
    <property type="entry name" value="Actin-like ATPase domain"/>
    <property type="match status" value="1"/>
</dbReference>
<evidence type="ECO:0000256" key="3">
    <source>
        <dbReference type="ARBA" id="ARBA00022629"/>
    </source>
</evidence>
<comment type="similarity">
    <text evidence="2">Belongs to the ROK (NagC/XylR) family.</text>
</comment>
<dbReference type="RefSeq" id="WP_068912527.1">
    <property type="nucleotide sequence ID" value="NZ_MBEW02000004.1"/>
</dbReference>
<dbReference type="AlphaFoldDB" id="A0A371IMS1"/>
<keyword evidence="5" id="KW-1185">Reference proteome</keyword>
<dbReference type="Proteomes" id="UP000093352">
    <property type="component" value="Unassembled WGS sequence"/>
</dbReference>
<dbReference type="InterPro" id="IPR043129">
    <property type="entry name" value="ATPase_NBD"/>
</dbReference>
<name>A0A371IMS1_9FIRM</name>
<organism evidence="4 5">
    <name type="scientific">Criibacterium bergeronii</name>
    <dbReference type="NCBI Taxonomy" id="1871336"/>
    <lineage>
        <taxon>Bacteria</taxon>
        <taxon>Bacillati</taxon>
        <taxon>Bacillota</taxon>
        <taxon>Clostridia</taxon>
        <taxon>Peptostreptococcales</taxon>
        <taxon>Filifactoraceae</taxon>
        <taxon>Criibacterium</taxon>
    </lineage>
</organism>
<evidence type="ECO:0000313" key="5">
    <source>
        <dbReference type="Proteomes" id="UP000093352"/>
    </source>
</evidence>
<protein>
    <submittedName>
        <fullName evidence="4">ROK family transcriptional regulator</fullName>
    </submittedName>
</protein>
<dbReference type="PANTHER" id="PTHR18964:SF149">
    <property type="entry name" value="BIFUNCTIONAL UDP-N-ACETYLGLUCOSAMINE 2-EPIMERASE_N-ACETYLMANNOSAMINE KINASE"/>
    <property type="match status" value="1"/>
</dbReference>